<dbReference type="RefSeq" id="WP_135280775.1">
    <property type="nucleotide sequence ID" value="NZ_SRIO01000002.1"/>
</dbReference>
<dbReference type="InterPro" id="IPR050237">
    <property type="entry name" value="ATP-dep_AMP-bd_enzyme"/>
</dbReference>
<dbReference type="PANTHER" id="PTHR43767">
    <property type="entry name" value="LONG-CHAIN-FATTY-ACID--COA LIGASE"/>
    <property type="match status" value="1"/>
</dbReference>
<keyword evidence="4" id="KW-1185">Reference proteome</keyword>
<dbReference type="InterPro" id="IPR000873">
    <property type="entry name" value="AMP-dep_synth/lig_dom"/>
</dbReference>
<evidence type="ECO:0000259" key="1">
    <source>
        <dbReference type="Pfam" id="PF00501"/>
    </source>
</evidence>
<sequence length="583" mass="63497">MAGNFMEEALRRCVRHNPEGIFLIYGDQRVTWRELDQRASRLASALAGLGVGPGDRVILMFHNCPAFFESNYAVQKLGAIPVPMNYRFTAREIAYQTNHCQAKAFVFERLWQDAVAGARAQMPTVQHYVGRDTPEFAGAHEYETLITRSAPAFPVGPANLEDTCVLCYTGGTTGLPKGVMLTYGNHVRMVQSIVRTVVGALGGFQVTPDLEAMLRQHLPGPAVGAAKSAPVRYLLGRRWLQRGIISLADRMIGSALAVRLGSRRPIKAMMPSFPMFHDAAYQLAVLAPLLGNMTLVMPRSVSFEPEAVLKLVEQERPMLLGNVPTAWRMLVDYPDVARFDRSSVVACATGAGVCPAALKRKIFEAFPGVVIADGFGQTEMTPVTSFRFDFSPASLKDHCVGKPVVETRIVDEQGRDVPSGEIGEIIYRSGSVMKGYFNEPDKTAEAVRAGWLYSGDLGYFDADGDLRVVERKKECISSGGEKIFPHEVEEILLEHPGIAQVCVIGVPDEKWGQSVRAVVVPKAGVALTAEAVSEHCEGRIAGYKKPRSVVIAKELPISPVGKIQRREVKETYGAAVPPAAASG</sequence>
<dbReference type="Pfam" id="PF13193">
    <property type="entry name" value="AMP-binding_C"/>
    <property type="match status" value="1"/>
</dbReference>
<reference evidence="3 4" key="1">
    <citation type="journal article" date="2019" name="ISME J.">
        <title>Candidatus Macondimonas diazotrophica, a novel gammaproteobacterial genus dominating crude-oil-contaminated coastal sediments.</title>
        <authorList>
            <person name="Karthikeyan S."/>
            <person name="Konstantinidis K."/>
        </authorList>
    </citation>
    <scope>NUCLEOTIDE SEQUENCE [LARGE SCALE GENOMIC DNA]</scope>
    <source>
        <strain evidence="3 4">KTK01</strain>
    </source>
</reference>
<dbReference type="EMBL" id="SRIO01000002">
    <property type="protein sequence ID" value="TFZ83848.1"/>
    <property type="molecule type" value="Genomic_DNA"/>
</dbReference>
<organism evidence="3 4">
    <name type="scientific">Candidatus Macondimonas diazotrophica</name>
    <dbReference type="NCBI Taxonomy" id="2305248"/>
    <lineage>
        <taxon>Bacteria</taxon>
        <taxon>Pseudomonadati</taxon>
        <taxon>Pseudomonadota</taxon>
        <taxon>Gammaproteobacteria</taxon>
        <taxon>Chromatiales</taxon>
        <taxon>Ectothiorhodospiraceae</taxon>
        <taxon>Candidatus Macondimonas</taxon>
    </lineage>
</organism>
<dbReference type="PROSITE" id="PS00455">
    <property type="entry name" value="AMP_BINDING"/>
    <property type="match status" value="1"/>
</dbReference>
<dbReference type="Gene3D" id="3.40.50.12780">
    <property type="entry name" value="N-terminal domain of ligase-like"/>
    <property type="match status" value="1"/>
</dbReference>
<proteinExistence type="predicted"/>
<feature type="domain" description="AMP-dependent synthetase/ligase" evidence="1">
    <location>
        <begin position="11"/>
        <end position="194"/>
    </location>
</feature>
<evidence type="ECO:0000259" key="2">
    <source>
        <dbReference type="Pfam" id="PF13193"/>
    </source>
</evidence>
<gene>
    <name evidence="3" type="ORF">E4680_02430</name>
</gene>
<dbReference type="PANTHER" id="PTHR43767:SF1">
    <property type="entry name" value="NONRIBOSOMAL PEPTIDE SYNTHASE PES1 (EUROFUNG)-RELATED"/>
    <property type="match status" value="1"/>
</dbReference>
<dbReference type="Proteomes" id="UP000297890">
    <property type="component" value="Unassembled WGS sequence"/>
</dbReference>
<dbReference type="InterPro" id="IPR045851">
    <property type="entry name" value="AMP-bd_C_sf"/>
</dbReference>
<dbReference type="AlphaFoldDB" id="A0A4Z0FEE4"/>
<comment type="caution">
    <text evidence="3">The sequence shown here is derived from an EMBL/GenBank/DDBJ whole genome shotgun (WGS) entry which is preliminary data.</text>
</comment>
<name>A0A4Z0FEE4_9GAMM</name>
<dbReference type="GO" id="GO:0016878">
    <property type="term" value="F:acid-thiol ligase activity"/>
    <property type="evidence" value="ECO:0007669"/>
    <property type="project" value="UniProtKB-ARBA"/>
</dbReference>
<keyword evidence="3" id="KW-0436">Ligase</keyword>
<dbReference type="InterPro" id="IPR042099">
    <property type="entry name" value="ANL_N_sf"/>
</dbReference>
<feature type="domain" description="AMP-binding enzyme C-terminal" evidence="2">
    <location>
        <begin position="487"/>
        <end position="562"/>
    </location>
</feature>
<dbReference type="InterPro" id="IPR025110">
    <property type="entry name" value="AMP-bd_C"/>
</dbReference>
<dbReference type="InterPro" id="IPR020845">
    <property type="entry name" value="AMP-binding_CS"/>
</dbReference>
<feature type="domain" description="AMP-dependent synthetase/ligase" evidence="1">
    <location>
        <begin position="268"/>
        <end position="437"/>
    </location>
</feature>
<accession>A0A4Z0FEE4</accession>
<protein>
    <submittedName>
        <fullName evidence="3">Long-chain fatty acid--CoA ligase</fullName>
    </submittedName>
</protein>
<evidence type="ECO:0000313" key="4">
    <source>
        <dbReference type="Proteomes" id="UP000297890"/>
    </source>
</evidence>
<dbReference type="Pfam" id="PF00501">
    <property type="entry name" value="AMP-binding"/>
    <property type="match status" value="2"/>
</dbReference>
<dbReference type="OrthoDB" id="9803968at2"/>
<dbReference type="Gene3D" id="3.40.50.980">
    <property type="match status" value="1"/>
</dbReference>
<evidence type="ECO:0000313" key="3">
    <source>
        <dbReference type="EMBL" id="TFZ83848.1"/>
    </source>
</evidence>
<dbReference type="SUPFAM" id="SSF56801">
    <property type="entry name" value="Acetyl-CoA synthetase-like"/>
    <property type="match status" value="1"/>
</dbReference>
<dbReference type="Gene3D" id="3.30.300.30">
    <property type="match status" value="1"/>
</dbReference>